<dbReference type="InterPro" id="IPR002104">
    <property type="entry name" value="Integrase_catalytic"/>
</dbReference>
<feature type="domain" description="Tyr recombinase" evidence="5">
    <location>
        <begin position="119"/>
        <end position="305"/>
    </location>
</feature>
<evidence type="ECO:0000256" key="4">
    <source>
        <dbReference type="PROSITE-ProRule" id="PRU01248"/>
    </source>
</evidence>
<name>A0A317QPL6_9ACTN</name>
<keyword evidence="3" id="KW-0233">DNA recombination</keyword>
<dbReference type="RefSeq" id="WP_110006987.1">
    <property type="nucleotide sequence ID" value="NZ_QGTX01000001.1"/>
</dbReference>
<dbReference type="PANTHER" id="PTHR30349">
    <property type="entry name" value="PHAGE INTEGRASE-RELATED"/>
    <property type="match status" value="1"/>
</dbReference>
<feature type="domain" description="Core-binding (CB)" evidence="6">
    <location>
        <begin position="6"/>
        <end position="98"/>
    </location>
</feature>
<accession>A0A317QPL6</accession>
<keyword evidence="2 4" id="KW-0238">DNA-binding</keyword>
<dbReference type="SUPFAM" id="SSF56349">
    <property type="entry name" value="DNA breaking-rejoining enzymes"/>
    <property type="match status" value="1"/>
</dbReference>
<evidence type="ECO:0000256" key="3">
    <source>
        <dbReference type="ARBA" id="ARBA00023172"/>
    </source>
</evidence>
<protein>
    <submittedName>
        <fullName evidence="7">Site-specific recombinase XerD</fullName>
    </submittedName>
</protein>
<proteinExistence type="predicted"/>
<dbReference type="InterPro" id="IPR011010">
    <property type="entry name" value="DNA_brk_join_enz"/>
</dbReference>
<comment type="caution">
    <text evidence="7">The sequence shown here is derived from an EMBL/GenBank/DDBJ whole genome shotgun (WGS) entry which is preliminary data.</text>
</comment>
<evidence type="ECO:0000313" key="7">
    <source>
        <dbReference type="EMBL" id="PWW24924.1"/>
    </source>
</evidence>
<evidence type="ECO:0000256" key="2">
    <source>
        <dbReference type="ARBA" id="ARBA00023125"/>
    </source>
</evidence>
<dbReference type="OrthoDB" id="3183879at2"/>
<dbReference type="Pfam" id="PF13495">
    <property type="entry name" value="Phage_int_SAM_4"/>
    <property type="match status" value="1"/>
</dbReference>
<dbReference type="PROSITE" id="PS51900">
    <property type="entry name" value="CB"/>
    <property type="match status" value="1"/>
</dbReference>
<evidence type="ECO:0000259" key="6">
    <source>
        <dbReference type="PROSITE" id="PS51900"/>
    </source>
</evidence>
<reference evidence="8" key="1">
    <citation type="submission" date="2018-05" db="EMBL/GenBank/DDBJ databases">
        <authorList>
            <person name="Klenk H.-P."/>
            <person name="Huntemann M."/>
            <person name="Clum A."/>
            <person name="Pillay M."/>
            <person name="Palaniappan K."/>
            <person name="Varghese N."/>
            <person name="Mikhailova N."/>
            <person name="Stamatis D."/>
            <person name="Reddy T."/>
            <person name="Daum C."/>
            <person name="Shapiro N."/>
            <person name="Ivanova N."/>
            <person name="Kyrpides N."/>
            <person name="Woyke T."/>
        </authorList>
    </citation>
    <scope>NUCLEOTIDE SEQUENCE [LARGE SCALE GENOMIC DNA]</scope>
    <source>
        <strain evidence="8">DSM 45417</strain>
    </source>
</reference>
<dbReference type="GO" id="GO:0015074">
    <property type="term" value="P:DNA integration"/>
    <property type="evidence" value="ECO:0007669"/>
    <property type="project" value="UniProtKB-KW"/>
</dbReference>
<dbReference type="InterPro" id="IPR050090">
    <property type="entry name" value="Tyrosine_recombinase_XerCD"/>
</dbReference>
<evidence type="ECO:0000256" key="1">
    <source>
        <dbReference type="ARBA" id="ARBA00022908"/>
    </source>
</evidence>
<dbReference type="InterPro" id="IPR004107">
    <property type="entry name" value="Integrase_SAM-like_N"/>
</dbReference>
<dbReference type="Proteomes" id="UP000246661">
    <property type="component" value="Unassembled WGS sequence"/>
</dbReference>
<gene>
    <name evidence="7" type="ORF">JD79_04116</name>
</gene>
<dbReference type="Pfam" id="PF00589">
    <property type="entry name" value="Phage_integrase"/>
    <property type="match status" value="1"/>
</dbReference>
<dbReference type="EMBL" id="QGTX01000001">
    <property type="protein sequence ID" value="PWW24924.1"/>
    <property type="molecule type" value="Genomic_DNA"/>
</dbReference>
<keyword evidence="1" id="KW-0229">DNA integration</keyword>
<dbReference type="GO" id="GO:0006310">
    <property type="term" value="P:DNA recombination"/>
    <property type="evidence" value="ECO:0007669"/>
    <property type="project" value="UniProtKB-KW"/>
</dbReference>
<organism evidence="7 8">
    <name type="scientific">Geodermatophilus normandii</name>
    <dbReference type="NCBI Taxonomy" id="1137989"/>
    <lineage>
        <taxon>Bacteria</taxon>
        <taxon>Bacillati</taxon>
        <taxon>Actinomycetota</taxon>
        <taxon>Actinomycetes</taxon>
        <taxon>Geodermatophilales</taxon>
        <taxon>Geodermatophilaceae</taxon>
        <taxon>Geodermatophilus</taxon>
    </lineage>
</organism>
<dbReference type="PROSITE" id="PS51898">
    <property type="entry name" value="TYR_RECOMBINASE"/>
    <property type="match status" value="1"/>
</dbReference>
<dbReference type="Gene3D" id="1.10.150.130">
    <property type="match status" value="1"/>
</dbReference>
<dbReference type="GO" id="GO:0003677">
    <property type="term" value="F:DNA binding"/>
    <property type="evidence" value="ECO:0007669"/>
    <property type="project" value="UniProtKB-UniRule"/>
</dbReference>
<evidence type="ECO:0000259" key="5">
    <source>
        <dbReference type="PROSITE" id="PS51898"/>
    </source>
</evidence>
<dbReference type="Gene3D" id="1.10.443.10">
    <property type="entry name" value="Intergrase catalytic core"/>
    <property type="match status" value="1"/>
</dbReference>
<dbReference type="InterPro" id="IPR044068">
    <property type="entry name" value="CB"/>
</dbReference>
<dbReference type="AlphaFoldDB" id="A0A317QPL6"/>
<sequence>MAATVTPLSPRPTAWDSYRHDWAVALRAQGKSANTSRLYLGALNKLAAWCREHDGPDNPTKVTRRDLNAFLADRHDHAKPATVSVEYRALQQLYRWLREEDEVDRNPMDGMRAPTVPEQPVAVLSLDQIRALLATAAGKALVDRRDAAMIRLFFDTGCRRAEVAGLALADVDLEQQTITVTGKGSRVRVVPFDAKTAQALSRYRRLRDRDRWGGAHIGPTAPLWIAEKGRGPLSADGVRQMLERRGREAGVPVHAHLFRHAHAHHWLNAGGGESDLMRKAGWRSAQMLRRYAASTADERAREASRRLALGDRL</sequence>
<evidence type="ECO:0000313" key="8">
    <source>
        <dbReference type="Proteomes" id="UP000246661"/>
    </source>
</evidence>
<dbReference type="InterPro" id="IPR010998">
    <property type="entry name" value="Integrase_recombinase_N"/>
</dbReference>
<keyword evidence="8" id="KW-1185">Reference proteome</keyword>
<dbReference type="PANTHER" id="PTHR30349:SF81">
    <property type="entry name" value="TYROSINE RECOMBINASE XERC"/>
    <property type="match status" value="1"/>
</dbReference>
<dbReference type="InterPro" id="IPR013762">
    <property type="entry name" value="Integrase-like_cat_sf"/>
</dbReference>